<dbReference type="SUPFAM" id="SSF101967">
    <property type="entry name" value="Adhesin YadA, collagen-binding domain"/>
    <property type="match status" value="4"/>
</dbReference>
<name>A0A5B9CVF3_9HYPH</name>
<feature type="coiled-coil region" evidence="11">
    <location>
        <begin position="1453"/>
        <end position="1480"/>
    </location>
</feature>
<reference evidence="15 16" key="1">
    <citation type="journal article" date="2020" name="Int. J. Syst. Evol. Microbiol.">
        <title>Bartonella kosoyi sp. nov. and Bartonella krasnovii sp. nov., two novel species closely related to the zoonotic Bartonella elizabethae, isolated from black rats and wild desert rodent-fleas.</title>
        <authorList>
            <person name="Gutierrez R."/>
            <person name="Shalit T."/>
            <person name="Markus B."/>
            <person name="Yuan C."/>
            <person name="Nachum-Biala Y."/>
            <person name="Elad D."/>
            <person name="Harrus S."/>
        </authorList>
    </citation>
    <scope>NUCLEOTIDE SEQUENCE [LARGE SCALE GENOMIC DNA]</scope>
    <source>
        <strain evidence="15 16">Tel Aviv</strain>
    </source>
</reference>
<dbReference type="RefSeq" id="WP_120100348.1">
    <property type="nucleotide sequence ID" value="NZ_CP031843.2"/>
</dbReference>
<feature type="domain" description="Trimeric autotransporter adhesin YadA-like head" evidence="13">
    <location>
        <begin position="270"/>
        <end position="296"/>
    </location>
</feature>
<dbReference type="InterPro" id="IPR008640">
    <property type="entry name" value="Adhesin_Head_dom"/>
</dbReference>
<dbReference type="Pfam" id="PF05658">
    <property type="entry name" value="YadA_head"/>
    <property type="match status" value="3"/>
</dbReference>
<keyword evidence="6" id="KW-0812">Transmembrane</keyword>
<dbReference type="Gene3D" id="6.20.50.100">
    <property type="match status" value="1"/>
</dbReference>
<evidence type="ECO:0000313" key="16">
    <source>
        <dbReference type="Proteomes" id="UP000321940"/>
    </source>
</evidence>
<feature type="domain" description="Trimeric autotransporter adhesin YadA-like stalk" evidence="14">
    <location>
        <begin position="453"/>
        <end position="483"/>
    </location>
</feature>
<evidence type="ECO:0000259" key="14">
    <source>
        <dbReference type="Pfam" id="PF05662"/>
    </source>
</evidence>
<dbReference type="Gene3D" id="3.30.1300.30">
    <property type="entry name" value="GSPII I/J protein-like"/>
    <property type="match status" value="1"/>
</dbReference>
<dbReference type="Gene3D" id="6.10.250.2030">
    <property type="match status" value="4"/>
</dbReference>
<gene>
    <name evidence="15" type="ORF">D1093_02085</name>
</gene>
<feature type="domain" description="Trimeric autotransporter adhesin YadA-like head" evidence="13">
    <location>
        <begin position="205"/>
        <end position="226"/>
    </location>
</feature>
<dbReference type="Gene3D" id="4.10.80.270">
    <property type="match status" value="1"/>
</dbReference>
<dbReference type="InterPro" id="IPR005594">
    <property type="entry name" value="YadA_C"/>
</dbReference>
<dbReference type="InterPro" id="IPR045584">
    <property type="entry name" value="Pilin-like"/>
</dbReference>
<proteinExistence type="inferred from homology"/>
<feature type="domain" description="Trimeric autotransporter adhesin YadA-like stalk" evidence="14">
    <location>
        <begin position="1199"/>
        <end position="1224"/>
    </location>
</feature>
<dbReference type="Pfam" id="PF05662">
    <property type="entry name" value="YadA_stalk"/>
    <property type="match status" value="13"/>
</dbReference>
<feature type="domain" description="Trimeric autotransporter adhesin YadA-like C-terminal membrane anchor" evidence="12">
    <location>
        <begin position="1611"/>
        <end position="1665"/>
    </location>
</feature>
<feature type="domain" description="Trimeric autotransporter adhesin YadA-like stalk" evidence="14">
    <location>
        <begin position="518"/>
        <end position="549"/>
    </location>
</feature>
<dbReference type="KEGG" id="bky:D1093_02085"/>
<feature type="domain" description="Trimeric autotransporter adhesin YadA-like stalk" evidence="14">
    <location>
        <begin position="966"/>
        <end position="1002"/>
    </location>
</feature>
<evidence type="ECO:0000256" key="1">
    <source>
        <dbReference type="ARBA" id="ARBA00004241"/>
    </source>
</evidence>
<feature type="domain" description="Trimeric autotransporter adhesin YadA-like stalk" evidence="14">
    <location>
        <begin position="740"/>
        <end position="776"/>
    </location>
</feature>
<dbReference type="InterPro" id="IPR008635">
    <property type="entry name" value="Coiled_stalk_dom"/>
</dbReference>
<feature type="domain" description="Trimeric autotransporter adhesin YadA-like head" evidence="13">
    <location>
        <begin position="242"/>
        <end position="268"/>
    </location>
</feature>
<feature type="domain" description="Trimeric autotransporter adhesin YadA-like stalk" evidence="14">
    <location>
        <begin position="1431"/>
        <end position="1470"/>
    </location>
</feature>
<dbReference type="GO" id="GO:0009279">
    <property type="term" value="C:cell outer membrane"/>
    <property type="evidence" value="ECO:0007669"/>
    <property type="project" value="UniProtKB-SubCell"/>
</dbReference>
<dbReference type="GO" id="GO:0009986">
    <property type="term" value="C:cell surface"/>
    <property type="evidence" value="ECO:0007669"/>
    <property type="project" value="UniProtKB-SubCell"/>
</dbReference>
<evidence type="ECO:0000259" key="13">
    <source>
        <dbReference type="Pfam" id="PF05658"/>
    </source>
</evidence>
<dbReference type="Gene3D" id="6.10.250.2040">
    <property type="match status" value="1"/>
</dbReference>
<feature type="domain" description="Trimeric autotransporter adhesin YadA-like stalk" evidence="14">
    <location>
        <begin position="662"/>
        <end position="701"/>
    </location>
</feature>
<dbReference type="Proteomes" id="UP000321940">
    <property type="component" value="Chromosome"/>
</dbReference>
<evidence type="ECO:0000256" key="8">
    <source>
        <dbReference type="ARBA" id="ARBA00022927"/>
    </source>
</evidence>
<dbReference type="SUPFAM" id="SSF54523">
    <property type="entry name" value="Pili subunits"/>
    <property type="match status" value="1"/>
</dbReference>
<evidence type="ECO:0000256" key="10">
    <source>
        <dbReference type="ARBA" id="ARBA00023237"/>
    </source>
</evidence>
<feature type="domain" description="Trimeric autotransporter adhesin YadA-like stalk" evidence="14">
    <location>
        <begin position="888"/>
        <end position="927"/>
    </location>
</feature>
<keyword evidence="16" id="KW-1185">Reference proteome</keyword>
<feature type="domain" description="Trimeric autotransporter adhesin YadA-like stalk" evidence="14">
    <location>
        <begin position="1114"/>
        <end position="1152"/>
    </location>
</feature>
<dbReference type="CDD" id="cd12820">
    <property type="entry name" value="LbR_YadA-like"/>
    <property type="match status" value="1"/>
</dbReference>
<dbReference type="EMBL" id="CP031843">
    <property type="protein sequence ID" value="QEE08458.1"/>
    <property type="molecule type" value="Genomic_DNA"/>
</dbReference>
<dbReference type="Gene3D" id="2.20.70.140">
    <property type="match status" value="1"/>
</dbReference>
<dbReference type="Gene3D" id="1.20.5.170">
    <property type="match status" value="5"/>
</dbReference>
<evidence type="ECO:0000256" key="5">
    <source>
        <dbReference type="ARBA" id="ARBA00022452"/>
    </source>
</evidence>
<comment type="subcellular location">
    <subcellularLocation>
        <location evidence="2">Cell outer membrane</location>
    </subcellularLocation>
    <subcellularLocation>
        <location evidence="1">Cell surface</location>
    </subcellularLocation>
</comment>
<evidence type="ECO:0000256" key="11">
    <source>
        <dbReference type="SAM" id="Coils"/>
    </source>
</evidence>
<feature type="domain" description="Trimeric autotransporter adhesin YadA-like stalk" evidence="14">
    <location>
        <begin position="596"/>
        <end position="622"/>
    </location>
</feature>
<evidence type="ECO:0000256" key="4">
    <source>
        <dbReference type="ARBA" id="ARBA00022448"/>
    </source>
</evidence>
<dbReference type="Gene3D" id="6.10.250.2120">
    <property type="match status" value="2"/>
</dbReference>
<comment type="similarity">
    <text evidence="3">Belongs to the autotransporter-2 (AT-2) (TC 1.B.40) family.</text>
</comment>
<dbReference type="InterPro" id="IPR011049">
    <property type="entry name" value="Serralysin-like_metalloprot_C"/>
</dbReference>
<dbReference type="Gene3D" id="2.150.10.10">
    <property type="entry name" value="Serralysin-like metalloprotease, C-terminal"/>
    <property type="match status" value="1"/>
</dbReference>
<keyword evidence="10" id="KW-0998">Cell outer membrane</keyword>
<protein>
    <submittedName>
        <fullName evidence="15">Surface protein/Bartonella adhesin</fullName>
    </submittedName>
</protein>
<evidence type="ECO:0000313" key="15">
    <source>
        <dbReference type="EMBL" id="QEE08458.1"/>
    </source>
</evidence>
<evidence type="ECO:0000256" key="2">
    <source>
        <dbReference type="ARBA" id="ARBA00004442"/>
    </source>
</evidence>
<keyword evidence="9" id="KW-0472">Membrane</keyword>
<dbReference type="NCBIfam" id="NF033870">
    <property type="entry name" value="VOMP_auto_Cterm"/>
    <property type="match status" value="1"/>
</dbReference>
<organism evidence="15 16">
    <name type="scientific">Bartonella kosoyi</name>
    <dbReference type="NCBI Taxonomy" id="2133959"/>
    <lineage>
        <taxon>Bacteria</taxon>
        <taxon>Pseudomonadati</taxon>
        <taxon>Pseudomonadota</taxon>
        <taxon>Alphaproteobacteria</taxon>
        <taxon>Hyphomicrobiales</taxon>
        <taxon>Bartonellaceae</taxon>
        <taxon>Bartonella</taxon>
    </lineage>
</organism>
<keyword evidence="4" id="KW-0813">Transport</keyword>
<evidence type="ECO:0000259" key="12">
    <source>
        <dbReference type="Pfam" id="PF03895"/>
    </source>
</evidence>
<keyword evidence="11" id="KW-0175">Coiled coil</keyword>
<dbReference type="GO" id="GO:0015031">
    <property type="term" value="P:protein transport"/>
    <property type="evidence" value="ECO:0007669"/>
    <property type="project" value="UniProtKB-KW"/>
</dbReference>
<keyword evidence="8" id="KW-0653">Protein transport</keyword>
<evidence type="ECO:0000256" key="9">
    <source>
        <dbReference type="ARBA" id="ARBA00023136"/>
    </source>
</evidence>
<dbReference type="Pfam" id="PF03895">
    <property type="entry name" value="YadA_anchor"/>
    <property type="match status" value="1"/>
</dbReference>
<evidence type="ECO:0000256" key="6">
    <source>
        <dbReference type="ARBA" id="ARBA00022692"/>
    </source>
</evidence>
<feature type="domain" description="Trimeric autotransporter adhesin YadA-like stalk" evidence="14">
    <location>
        <begin position="341"/>
        <end position="381"/>
    </location>
</feature>
<keyword evidence="7" id="KW-0732">Signal</keyword>
<feature type="domain" description="Trimeric autotransporter adhesin YadA-like stalk" evidence="14">
    <location>
        <begin position="1313"/>
        <end position="1351"/>
    </location>
</feature>
<sequence length="1667" mass="178221">MNKLYTKIAGSESKFSRFPFIKVVSVTSIAALLSSVSPVFSKNIDSIEEVSTDIKAVSVVYPQSVISVYDDSLDVSKDNYITVSNTTLAPNAHVLNDNANFLTRTFSDVGDDNSLANTLKAGGSNRLKRAVSTEEEKKQSIINPQLSIRNSMSSQQFAQYDENSVIIGVSDSSRNVSTAITNRDAGLQRADTNVTLGEGSQVQKKSSVAIGYMAHAMGTSSTALGGEYNEKSEHGENDYTTAKGDYSTALGAVSKALGYGSTAVGHRAYATEKEALSIGFYSRANTDHAVALGADSIANVAAGVAGYSPFLRGTATGDDFAWKSTYGAVSVGDIANKKTRQIGGVAAGSANTDAVNVAQLKSLQNYVDKGWKLSVDGKNAKAVGIDGTVDLAAGSSNFTITKGESDNKVTFDLAKNLTLESVKAGQNIFNGTGLIIANGPQITTEGINAGSKKITGVAEGTNETDAVNLGQLKKIGQQVAASSFVKQDADTKHITIGKDADGDRIDLINKTGGTRTLSGVKAGTAETDAVNFGQLNKTKQEVQEQIQKQVQEVEKQVAANSFVKQDDETRSITIGKDTDGERIDLINKTGGARTLSGVKAGTAETDAVNFAQLQKVEKDVKEQVAANSFVKQDDKTRSITIGKDTDGDKIDITNTSGANRIISGVEDAKNNNDAVNKGQLDKGIENVSKDITNKFNDFTQNITHITQQVQGDALLWSESDGAFVAQHGEEKAKSKIKFLANGEITEDSTDAINGSQLFATNQNVITVSNNLQTAATKIAETFGGGAEYKDGEWSAPTFTLKTVNTDGEEKDATYHNVAEALSGVGQSFTNVQNNFTKEITNQINNAITKVEGESFIQQDKETNRLTIGAKTEGTEINIANTSGANRIISGVEDAKNNNDAVNKGQLDKGIENVSKDITNKFNDFTQNITHITQQVQGDALLWSESDGAFVAQHGEEKAKSKIKFLANGEITEDSTDAINGSQLFATNQNVITVSNNLQTAATKIAETFGGGAEYKDGEWSAPTFTLKTVNTDGEEKDATYHNVAEALSGVGQSFTNVQNNFTKEITNQINNAITKVEGESFIQQDKETNRLTIGAKTEGTEINIANASGAHRIISGVEDAKNSNEAVNKGQLDKGIENVSQDITNKFNDFTQSITHITQQVQGDALLWSDADKAFVAQHGEEKAKSKLKYLLNGDITAESTDAINGSQLYSMGNNLAGYLSSGAGYDENGEWKAPTFTLKTVKEDGTADEESYDTVEKALSAVGTSFTNIQNKITNEITNEINKTKGDALLWSEADKAFVAQHGEGDKKADSKIMHLKAGDITAESTDAINGSQIYTLKNQIAGYFGGGAGYQDGEWNAPTFYVSQFKNGGNGKDKTSYDNVAAAFEGVNGSLSDINERINNVAQSVSSSGLNWNEEEKAFDARHNDQNSKITHVADGKLSEDSKEAVNGSQLFETNNRVSKVENRVDNIDQQIKNIENTVTNDAVKYDKDEKGDKINKVTFAGVSESDPVVLDNVAAGDLSKDSKQAVNGSQLWETNQKIDVVLDKAKEYTNERFNDIINHQMGDVINEAKSYTDMKFDALNYSIEGVRKEARQAAAIGIAVANLRYNETPGKLSVGFGTGLWRNKSAFAFGAGYTSESGSVLSNVSVTNSGGHWGVGAGFNMTLN</sequence>
<evidence type="ECO:0000256" key="3">
    <source>
        <dbReference type="ARBA" id="ARBA00005848"/>
    </source>
</evidence>
<accession>A0A5B9CVF3</accession>
<keyword evidence="5" id="KW-1134">Transmembrane beta strand</keyword>
<evidence type="ECO:0000256" key="7">
    <source>
        <dbReference type="ARBA" id="ARBA00022729"/>
    </source>
</evidence>
<feature type="domain" description="Trimeric autotransporter adhesin YadA-like stalk" evidence="14">
    <location>
        <begin position="1515"/>
        <end position="1546"/>
    </location>
</feature>
<feature type="coiled-coil region" evidence="11">
    <location>
        <begin position="532"/>
        <end position="559"/>
    </location>
</feature>